<dbReference type="GO" id="GO:0003924">
    <property type="term" value="F:GTPase activity"/>
    <property type="evidence" value="ECO:0007669"/>
    <property type="project" value="InterPro"/>
</dbReference>
<sequence>MTITGNNPDEDSLSYLNMGGTDMDKSYSENYAYDDDSLDDKTLLNGSNNESGNGAGKDLHLPAIANYLVQNGTLEGTTLNDGEAGEQVPILPSHLNSNYEDPSVAHVKQLKYNQNKILLDRAINSTVSMFTEFKENNINSPIHYPIDQMLSNGYDSKLNSISSKRALKLQEEDENTTKNVKFDILKLDLKVGMKSSENLLTNLDDNTISMLLDEKFMQIIHHLKNLKARIDDITSKVLITGDLNSGKSSFCNALLRRNVMPVDQQPCTNVFCEIINYQENNSIEEVHAVPIGSSYSIKDENTYNKFALKMLDDLVYENDKYSILKVYINDNRSVDESLLKNGVVDIRLIDAPGLNLDSYQTMQLFSRQEEIDLVIFVVNAENHFTLSGREFISNVNNDKKFTFIVVNKFDSIKRKDKCVEKIMQQVGDLSPETHKDSDDFVHFVSSSEVLNNKLLPRGGDDGPGGDPNDPNGPGGNGPTDRNFDRLEASLRNFVLDKRSASKLLPAKNYLTKIFKETLLLVNMNIDDYKKSKEKLSTELNEIKPKYDEIVKISVKINEKVMTIIDECSDDVYSTTRENINKTIQSFTEVKEVDKSVTLFNIDQFIQATKLKVVHDILSCIEDSEDYARLQTLHSIQDIRNLGKKVLGDEKLPEHKFKPESMYSHKRDHQLKNQINISFELLDLIDFDSILGFLKSIQSLFDFTNITKLSKISSEDFTLSSLLSSNVLKTGVSSILILYGPKLVSVFTGVNSIIKLPKVITFTSVGLLIGYPIYYIVKESPKTVHKNIIKKIKSNLVSDDYIHLNSLRISKEVRKVLNYPAKDVSVGINGLIERESNLKLKLVNKVNLLKGNLKFLQSLKERVEVQKQIVDGFELEVD</sequence>
<evidence type="ECO:0000256" key="11">
    <source>
        <dbReference type="ARBA" id="ARBA00048548"/>
    </source>
</evidence>
<dbReference type="PANTHER" id="PTHR10465">
    <property type="entry name" value="TRANSMEMBRANE GTPASE FZO1"/>
    <property type="match status" value="1"/>
</dbReference>
<evidence type="ECO:0000313" key="15">
    <source>
        <dbReference type="Proteomes" id="UP000186136"/>
    </source>
</evidence>
<dbReference type="GO" id="GO:0005525">
    <property type="term" value="F:GTP binding"/>
    <property type="evidence" value="ECO:0007669"/>
    <property type="project" value="UniProtKB-KW"/>
</dbReference>
<evidence type="ECO:0000256" key="4">
    <source>
        <dbReference type="ARBA" id="ARBA00022787"/>
    </source>
</evidence>
<comment type="caution">
    <text evidence="14">The sequence shown here is derived from an EMBL/GenBank/DDBJ whole genome shotgun (WGS) entry which is preliminary data.</text>
</comment>
<keyword evidence="9" id="KW-0342">GTP-binding</keyword>
<dbReference type="Pfam" id="PF00350">
    <property type="entry name" value="Dynamin_N"/>
    <property type="match status" value="1"/>
</dbReference>
<dbReference type="PANTHER" id="PTHR10465:SF0">
    <property type="entry name" value="SARCALUMENIN"/>
    <property type="match status" value="1"/>
</dbReference>
<evidence type="ECO:0000256" key="10">
    <source>
        <dbReference type="ARBA" id="ARBA00023136"/>
    </source>
</evidence>
<evidence type="ECO:0000256" key="12">
    <source>
        <dbReference type="SAM" id="MobiDB-lite"/>
    </source>
</evidence>
<dbReference type="Gene3D" id="3.40.50.300">
    <property type="entry name" value="P-loop containing nucleotide triphosphate hydrolases"/>
    <property type="match status" value="1"/>
</dbReference>
<dbReference type="OrthoDB" id="9984778at2759"/>
<feature type="domain" description="Dynamin-type G" evidence="13">
    <location>
        <begin position="231"/>
        <end position="505"/>
    </location>
</feature>
<protein>
    <recommendedName>
        <fullName evidence="13">Dynamin-type G domain-containing protein</fullName>
    </recommendedName>
</protein>
<accession>A0A1Q2YK94</accession>
<dbReference type="SUPFAM" id="SSF52540">
    <property type="entry name" value="P-loop containing nucleoside triphosphate hydrolases"/>
    <property type="match status" value="1"/>
</dbReference>
<evidence type="ECO:0000313" key="14">
    <source>
        <dbReference type="EMBL" id="GAV29960.1"/>
    </source>
</evidence>
<dbReference type="GO" id="GO:0008053">
    <property type="term" value="P:mitochondrial fusion"/>
    <property type="evidence" value="ECO:0007669"/>
    <property type="project" value="TreeGrafter"/>
</dbReference>
<evidence type="ECO:0000256" key="6">
    <source>
        <dbReference type="ARBA" id="ARBA00022989"/>
    </source>
</evidence>
<keyword evidence="3" id="KW-0547">Nucleotide-binding</keyword>
<evidence type="ECO:0000259" key="13">
    <source>
        <dbReference type="PROSITE" id="PS51718"/>
    </source>
</evidence>
<keyword evidence="7" id="KW-0175">Coiled coil</keyword>
<dbReference type="GO" id="GO:0005741">
    <property type="term" value="C:mitochondrial outer membrane"/>
    <property type="evidence" value="ECO:0007669"/>
    <property type="project" value="UniProtKB-SubCell"/>
</dbReference>
<dbReference type="AlphaFoldDB" id="A0A1Q2YK94"/>
<keyword evidence="2" id="KW-0812">Transmembrane</keyword>
<evidence type="ECO:0000256" key="9">
    <source>
        <dbReference type="ARBA" id="ARBA00023134"/>
    </source>
</evidence>
<dbReference type="InterPro" id="IPR030381">
    <property type="entry name" value="G_DYNAMIN_dom"/>
</dbReference>
<feature type="region of interest" description="Disordered" evidence="12">
    <location>
        <begin position="454"/>
        <end position="483"/>
    </location>
</feature>
<keyword evidence="10" id="KW-0472">Membrane</keyword>
<keyword evidence="4" id="KW-1000">Mitochondrion outer membrane</keyword>
<dbReference type="PROSITE" id="PS51718">
    <property type="entry name" value="G_DYNAMIN_2"/>
    <property type="match status" value="1"/>
</dbReference>
<keyword evidence="6" id="KW-1133">Transmembrane helix</keyword>
<keyword evidence="15" id="KW-1185">Reference proteome</keyword>
<evidence type="ECO:0000256" key="3">
    <source>
        <dbReference type="ARBA" id="ARBA00022741"/>
    </source>
</evidence>
<name>A0A1Q2YK94_9ASCO</name>
<dbReference type="InterPro" id="IPR045063">
    <property type="entry name" value="Dynamin_N"/>
</dbReference>
<dbReference type="FunFam" id="3.40.50.300:FF:000638">
    <property type="entry name" value="Transmembrane GTPase Fzo1, putative"/>
    <property type="match status" value="1"/>
</dbReference>
<organism evidence="14 15">
    <name type="scientific">Pichia membranifaciens</name>
    <dbReference type="NCBI Taxonomy" id="4926"/>
    <lineage>
        <taxon>Eukaryota</taxon>
        <taxon>Fungi</taxon>
        <taxon>Dikarya</taxon>
        <taxon>Ascomycota</taxon>
        <taxon>Saccharomycotina</taxon>
        <taxon>Pichiomycetes</taxon>
        <taxon>Pichiales</taxon>
        <taxon>Pichiaceae</taxon>
        <taxon>Pichia</taxon>
    </lineage>
</organism>
<dbReference type="EMBL" id="BDGI01000149">
    <property type="protein sequence ID" value="GAV29960.1"/>
    <property type="molecule type" value="Genomic_DNA"/>
</dbReference>
<dbReference type="GO" id="GO:0051646">
    <property type="term" value="P:mitochondrion localization"/>
    <property type="evidence" value="ECO:0007669"/>
    <property type="project" value="TreeGrafter"/>
</dbReference>
<comment type="catalytic activity">
    <reaction evidence="11">
        <text>GTP + H2O = GDP + phosphate + H(+)</text>
        <dbReference type="Rhea" id="RHEA:19669"/>
        <dbReference type="ChEBI" id="CHEBI:15377"/>
        <dbReference type="ChEBI" id="CHEBI:15378"/>
        <dbReference type="ChEBI" id="CHEBI:37565"/>
        <dbReference type="ChEBI" id="CHEBI:43474"/>
        <dbReference type="ChEBI" id="CHEBI:58189"/>
    </reaction>
</comment>
<feature type="region of interest" description="Disordered" evidence="12">
    <location>
        <begin position="1"/>
        <end position="20"/>
    </location>
</feature>
<dbReference type="InterPro" id="IPR027094">
    <property type="entry name" value="Mitofusin_fam"/>
</dbReference>
<keyword evidence="8" id="KW-0496">Mitochondrion</keyword>
<reference evidence="14 15" key="1">
    <citation type="submission" date="2016-08" db="EMBL/GenBank/DDBJ databases">
        <title>Whole genome shotgun sequence of Pichia membranifaciens KS47-1.</title>
        <authorList>
            <person name="Konishi M."/>
            <person name="Ishida M."/>
            <person name="Arakawa T."/>
            <person name="Kato Y."/>
            <person name="Horiuchi J."/>
        </authorList>
    </citation>
    <scope>NUCLEOTIDE SEQUENCE [LARGE SCALE GENOMIC DNA]</scope>
    <source>
        <strain evidence="14 15">KS47-1</strain>
    </source>
</reference>
<proteinExistence type="predicted"/>
<comment type="subcellular location">
    <subcellularLocation>
        <location evidence="1">Mitochondrion outer membrane</location>
        <topology evidence="1">Multi-pass membrane protein</topology>
    </subcellularLocation>
</comment>
<evidence type="ECO:0000256" key="7">
    <source>
        <dbReference type="ARBA" id="ARBA00023054"/>
    </source>
</evidence>
<evidence type="ECO:0000256" key="2">
    <source>
        <dbReference type="ARBA" id="ARBA00022692"/>
    </source>
</evidence>
<keyword evidence="5" id="KW-0378">Hydrolase</keyword>
<evidence type="ECO:0000256" key="5">
    <source>
        <dbReference type="ARBA" id="ARBA00022801"/>
    </source>
</evidence>
<evidence type="ECO:0000256" key="1">
    <source>
        <dbReference type="ARBA" id="ARBA00004374"/>
    </source>
</evidence>
<evidence type="ECO:0000256" key="8">
    <source>
        <dbReference type="ARBA" id="ARBA00023128"/>
    </source>
</evidence>
<gene>
    <name evidence="14" type="ORF">PMKS-003466</name>
</gene>
<dbReference type="InterPro" id="IPR027417">
    <property type="entry name" value="P-loop_NTPase"/>
</dbReference>
<dbReference type="Proteomes" id="UP000186136">
    <property type="component" value="Unassembled WGS sequence"/>
</dbReference>